<keyword evidence="2" id="KW-0812">Transmembrane</keyword>
<evidence type="ECO:0000313" key="5">
    <source>
        <dbReference type="Proteomes" id="UP001286456"/>
    </source>
</evidence>
<evidence type="ECO:0000256" key="1">
    <source>
        <dbReference type="SAM" id="MobiDB-lite"/>
    </source>
</evidence>
<evidence type="ECO:0000313" key="4">
    <source>
        <dbReference type="EMBL" id="KAK3328186.1"/>
    </source>
</evidence>
<keyword evidence="2" id="KW-0472">Membrane</keyword>
<dbReference type="PANTHER" id="PTHR34502">
    <property type="entry name" value="DUF6594 DOMAIN-CONTAINING PROTEIN-RELATED"/>
    <property type="match status" value="1"/>
</dbReference>
<protein>
    <recommendedName>
        <fullName evidence="3">DUF6594 domain-containing protein</fullName>
    </recommendedName>
</protein>
<proteinExistence type="predicted"/>
<reference evidence="4" key="2">
    <citation type="submission" date="2023-06" db="EMBL/GenBank/DDBJ databases">
        <authorList>
            <consortium name="Lawrence Berkeley National Laboratory"/>
            <person name="Haridas S."/>
            <person name="Hensen N."/>
            <person name="Bonometti L."/>
            <person name="Westerberg I."/>
            <person name="Brannstrom I.O."/>
            <person name="Guillou S."/>
            <person name="Cros-Aarteil S."/>
            <person name="Calhoun S."/>
            <person name="Kuo A."/>
            <person name="Mondo S."/>
            <person name="Pangilinan J."/>
            <person name="Riley R."/>
            <person name="Labutti K."/>
            <person name="Andreopoulos B."/>
            <person name="Lipzen A."/>
            <person name="Chen C."/>
            <person name="Yanf M."/>
            <person name="Daum C."/>
            <person name="Ng V."/>
            <person name="Clum A."/>
            <person name="Steindorff A."/>
            <person name="Ohm R."/>
            <person name="Martin F."/>
            <person name="Silar P."/>
            <person name="Natvig D."/>
            <person name="Lalanne C."/>
            <person name="Gautier V."/>
            <person name="Ament-Velasquez S.L."/>
            <person name="Kruys A."/>
            <person name="Hutchinson M.I."/>
            <person name="Powell A.J."/>
            <person name="Barry K."/>
            <person name="Miller A.N."/>
            <person name="Grigoriev I.V."/>
            <person name="Debuchy R."/>
            <person name="Gladieux P."/>
            <person name="Thoren M.H."/>
            <person name="Johannesson H."/>
        </authorList>
    </citation>
    <scope>NUCLEOTIDE SEQUENCE</scope>
    <source>
        <strain evidence="4">SMH4131-1</strain>
    </source>
</reference>
<feature type="domain" description="DUF6594" evidence="3">
    <location>
        <begin position="106"/>
        <end position="389"/>
    </location>
</feature>
<organism evidence="4 5">
    <name type="scientific">Cercophora scortea</name>
    <dbReference type="NCBI Taxonomy" id="314031"/>
    <lineage>
        <taxon>Eukaryota</taxon>
        <taxon>Fungi</taxon>
        <taxon>Dikarya</taxon>
        <taxon>Ascomycota</taxon>
        <taxon>Pezizomycotina</taxon>
        <taxon>Sordariomycetes</taxon>
        <taxon>Sordariomycetidae</taxon>
        <taxon>Sordariales</taxon>
        <taxon>Lasiosphaeriaceae</taxon>
        <taxon>Cercophora</taxon>
    </lineage>
</organism>
<sequence length="405" mass="44573">MPLVSVVDSSCLSWFDLCACLPCCQTRTSTSQTSRREPENRITMTARSNSAVTSPQKDPNTAAQTSPSNTEPSHCICCRKQAPSQQSEQPKDVENPSPFDQIPVGYPRLAALICKDQAWAVFRKFKELNARNLLGMQSEVMDLEAQLHAVDSHLSRNDSNVLESWASFTSDLERTSLMHKIKVALNEYNAALLQYKDILRLEAPDNKRQEGLKFWLTSMSNHGASSSPGGAPSGGSHSADFDRFLDYQLPQGDMKYQEFSIGLADQDSTDLASLCRTKDSWWTEKLSSVVFLYSIFMRDKTVFKYDNANYEIHFFSSARLNTMASIMTVFLNVILAVTSIVALTFATSYGVKMALVAIFIFLSAFILAISGAKKGEVIMGTFGFAAVLVVFVSTSSSSSSSSSGS</sequence>
<evidence type="ECO:0000256" key="2">
    <source>
        <dbReference type="SAM" id="Phobius"/>
    </source>
</evidence>
<gene>
    <name evidence="4" type="ORF">B0T19DRAFT_184449</name>
</gene>
<reference evidence="4" key="1">
    <citation type="journal article" date="2023" name="Mol. Phylogenet. Evol.">
        <title>Genome-scale phylogeny and comparative genomics of the fungal order Sordariales.</title>
        <authorList>
            <person name="Hensen N."/>
            <person name="Bonometti L."/>
            <person name="Westerberg I."/>
            <person name="Brannstrom I.O."/>
            <person name="Guillou S."/>
            <person name="Cros-Aarteil S."/>
            <person name="Calhoun S."/>
            <person name="Haridas S."/>
            <person name="Kuo A."/>
            <person name="Mondo S."/>
            <person name="Pangilinan J."/>
            <person name="Riley R."/>
            <person name="LaButti K."/>
            <person name="Andreopoulos B."/>
            <person name="Lipzen A."/>
            <person name="Chen C."/>
            <person name="Yan M."/>
            <person name="Daum C."/>
            <person name="Ng V."/>
            <person name="Clum A."/>
            <person name="Steindorff A."/>
            <person name="Ohm R.A."/>
            <person name="Martin F."/>
            <person name="Silar P."/>
            <person name="Natvig D.O."/>
            <person name="Lalanne C."/>
            <person name="Gautier V."/>
            <person name="Ament-Velasquez S.L."/>
            <person name="Kruys A."/>
            <person name="Hutchinson M.I."/>
            <person name="Powell A.J."/>
            <person name="Barry K."/>
            <person name="Miller A.N."/>
            <person name="Grigoriev I.V."/>
            <person name="Debuchy R."/>
            <person name="Gladieux P."/>
            <person name="Hiltunen Thoren M."/>
            <person name="Johannesson H."/>
        </authorList>
    </citation>
    <scope>NUCLEOTIDE SEQUENCE</scope>
    <source>
        <strain evidence="4">SMH4131-1</strain>
    </source>
</reference>
<dbReference type="AlphaFoldDB" id="A0AAE0MD54"/>
<evidence type="ECO:0000259" key="3">
    <source>
        <dbReference type="Pfam" id="PF20237"/>
    </source>
</evidence>
<feature type="transmembrane region" description="Helical" evidence="2">
    <location>
        <begin position="353"/>
        <end position="371"/>
    </location>
</feature>
<dbReference type="PANTHER" id="PTHR34502:SF5">
    <property type="entry name" value="DUF6594 DOMAIN-CONTAINING PROTEIN"/>
    <property type="match status" value="1"/>
</dbReference>
<feature type="compositionally biased region" description="Polar residues" evidence="1">
    <location>
        <begin position="42"/>
        <end position="72"/>
    </location>
</feature>
<accession>A0AAE0MD54</accession>
<name>A0AAE0MD54_9PEZI</name>
<dbReference type="InterPro" id="IPR046529">
    <property type="entry name" value="DUF6594"/>
</dbReference>
<feature type="transmembrane region" description="Helical" evidence="2">
    <location>
        <begin position="377"/>
        <end position="395"/>
    </location>
</feature>
<dbReference type="EMBL" id="JAUEPO010000003">
    <property type="protein sequence ID" value="KAK3328186.1"/>
    <property type="molecule type" value="Genomic_DNA"/>
</dbReference>
<dbReference type="Proteomes" id="UP001286456">
    <property type="component" value="Unassembled WGS sequence"/>
</dbReference>
<keyword evidence="5" id="KW-1185">Reference proteome</keyword>
<feature type="transmembrane region" description="Helical" evidence="2">
    <location>
        <begin position="323"/>
        <end position="346"/>
    </location>
</feature>
<feature type="region of interest" description="Disordered" evidence="1">
    <location>
        <begin position="32"/>
        <end position="75"/>
    </location>
</feature>
<comment type="caution">
    <text evidence="4">The sequence shown here is derived from an EMBL/GenBank/DDBJ whole genome shotgun (WGS) entry which is preliminary data.</text>
</comment>
<dbReference type="Pfam" id="PF20237">
    <property type="entry name" value="DUF6594"/>
    <property type="match status" value="1"/>
</dbReference>
<keyword evidence="2" id="KW-1133">Transmembrane helix</keyword>